<sequence>MRLYVYVLEGKDLAAKDSYVKLQIGKHKSKTRVLRDTTNPAWNEEFAFRVHAMDDELVVSVYHHDDDSGFFNASGDLMGRVRIPVWSVVAEENHNLPPTWFSISIEKPKASKSINKDGGKILLALSLHGRGQDISTDYLFHENPNIKNGDSKEWEGPHVIYQDICTASSRKILEGKQKMKAIAGRLESLFNRNEDNSRNDDSSEQSATLSEHGDCMEEPLSCGSFEEAMEKIQSVSNEREMPKNLEGGILIDQTYMGTSKDLNSILFAPNSQFRRDLADLQGTTDVQEGPWMSKSEDICLTRVVSYTKAATKLVKAVKATEEQTYTKADEREFSVHVNVSTPDVPYGNTFKIEILYNIMPGPQLPSGEESSRLVLSWGINFFQNTMMRGIIEGGARQGLKESFDQFAGLLAQNIKTLESLNVLDKDHMLATLQNEHQSDWELATEYFWNFAVISAAFVILYVFVHTLLCRPRELQGLEFNGLDLPDSFGELITGGIVGILLERVYNMISHFVQARFKRGSDQGIKAQGDGWVLTVALIEGMNLASMDPTGLPDPYVVFSCNGKTRTSSVKLQAPDPQWHEMLAFDAAEEPPSVLDVEVFDFDGPFDQAASLGHAEINFLKYTSTELADIWVSLEGKLDQSSQSKLHLRIFLDNNNGVDTIKDYLTKMEKEVGKKLNLRSPHRNSTFQKNFGLPPEEFLISDFSCSLKRKMPLQGRLFLSARIVGFYTNLFGHRTKIFFLWEDIDEIQVLPPSLASMGSAQLVIVLREGRGLDAKHGAKCQDEVGRLQFYFISFVSFNVASRTIMALWLTRTLTPDQKAQIAEEQQEDDGKSLLLEDTGSCLVVEDEKMSKVYSVELPVKMKSLMEMFDGGNLEHLVMGKAGCLSYVTTTWEPVKTDLLYERRLCYKFNRQFSIFGGEVTCTQQKFPISNGKGWIVNEVMALHDIPFSDHFRVHFKYQFENCILSPSSSCKCAVYVGVTWLKTTKFQHRITRNITEKFTHRLKGIFELVEREILLTNNPI</sequence>
<evidence type="ECO:0000313" key="1">
    <source>
        <dbReference type="EMBL" id="KAI7985719.1"/>
    </source>
</evidence>
<protein>
    <submittedName>
        <fullName evidence="1">C2 and GRAM domain-containing protein</fullName>
    </submittedName>
</protein>
<keyword evidence="2" id="KW-1185">Reference proteome</keyword>
<dbReference type="Proteomes" id="UP001060215">
    <property type="component" value="Chromosome 15"/>
</dbReference>
<name>A0ACC0FAP1_9ERIC</name>
<dbReference type="EMBL" id="CM045772">
    <property type="protein sequence ID" value="KAI7985719.1"/>
    <property type="molecule type" value="Genomic_DNA"/>
</dbReference>
<evidence type="ECO:0000313" key="2">
    <source>
        <dbReference type="Proteomes" id="UP001060215"/>
    </source>
</evidence>
<gene>
    <name evidence="1" type="ORF">LOK49_LG14G01064</name>
</gene>
<comment type="caution">
    <text evidence="1">The sequence shown here is derived from an EMBL/GenBank/DDBJ whole genome shotgun (WGS) entry which is preliminary data.</text>
</comment>
<organism evidence="1 2">
    <name type="scientific">Camellia lanceoleosa</name>
    <dbReference type="NCBI Taxonomy" id="1840588"/>
    <lineage>
        <taxon>Eukaryota</taxon>
        <taxon>Viridiplantae</taxon>
        <taxon>Streptophyta</taxon>
        <taxon>Embryophyta</taxon>
        <taxon>Tracheophyta</taxon>
        <taxon>Spermatophyta</taxon>
        <taxon>Magnoliopsida</taxon>
        <taxon>eudicotyledons</taxon>
        <taxon>Gunneridae</taxon>
        <taxon>Pentapetalae</taxon>
        <taxon>asterids</taxon>
        <taxon>Ericales</taxon>
        <taxon>Theaceae</taxon>
        <taxon>Camellia</taxon>
    </lineage>
</organism>
<reference evidence="1 2" key="1">
    <citation type="journal article" date="2022" name="Plant J.">
        <title>Chromosome-level genome of Camellia lanceoleosa provides a valuable resource for understanding genome evolution and self-incompatibility.</title>
        <authorList>
            <person name="Gong W."/>
            <person name="Xiao S."/>
            <person name="Wang L."/>
            <person name="Liao Z."/>
            <person name="Chang Y."/>
            <person name="Mo W."/>
            <person name="Hu G."/>
            <person name="Li W."/>
            <person name="Zhao G."/>
            <person name="Zhu H."/>
            <person name="Hu X."/>
            <person name="Ji K."/>
            <person name="Xiang X."/>
            <person name="Song Q."/>
            <person name="Yuan D."/>
            <person name="Jin S."/>
            <person name="Zhang L."/>
        </authorList>
    </citation>
    <scope>NUCLEOTIDE SEQUENCE [LARGE SCALE GENOMIC DNA]</scope>
    <source>
        <strain evidence="1">SQ_2022a</strain>
    </source>
</reference>
<accession>A0ACC0FAP1</accession>
<proteinExistence type="predicted"/>